<dbReference type="UniPathway" id="UPA00056">
    <property type="reaction ID" value="UER00094"/>
</dbReference>
<evidence type="ECO:0000256" key="9">
    <source>
        <dbReference type="HAMAP-Rule" id="MF_00061"/>
    </source>
</evidence>
<evidence type="ECO:0000256" key="1">
    <source>
        <dbReference type="ARBA" id="ARBA00009684"/>
    </source>
</evidence>
<keyword evidence="5 9" id="KW-0547">Nucleotide-binding</keyword>
<evidence type="ECO:0000256" key="2">
    <source>
        <dbReference type="ARBA" id="ARBA00012052"/>
    </source>
</evidence>
<feature type="domain" description="GHMP kinase N-terminal" evidence="10">
    <location>
        <begin position="77"/>
        <end position="154"/>
    </location>
</feature>
<dbReference type="Pfam" id="PF00288">
    <property type="entry name" value="GHMP_kinases_N"/>
    <property type="match status" value="1"/>
</dbReference>
<evidence type="ECO:0000256" key="7">
    <source>
        <dbReference type="ARBA" id="ARBA00022840"/>
    </source>
</evidence>
<organism evidence="12 13">
    <name type="scientific">Candidatus Schekmanbacteria bacterium RBG_16_38_10</name>
    <dbReference type="NCBI Taxonomy" id="1817879"/>
    <lineage>
        <taxon>Bacteria</taxon>
        <taxon>Candidatus Schekmaniibacteriota</taxon>
    </lineage>
</organism>
<dbReference type="EC" id="2.7.1.148" evidence="2 9"/>
<dbReference type="GO" id="GO:0019288">
    <property type="term" value="P:isopentenyl diphosphate biosynthetic process, methylerythritol 4-phosphate pathway"/>
    <property type="evidence" value="ECO:0007669"/>
    <property type="project" value="UniProtKB-UniRule"/>
</dbReference>
<dbReference type="InterPro" id="IPR014721">
    <property type="entry name" value="Ribsml_uS5_D2-typ_fold_subgr"/>
</dbReference>
<feature type="active site" evidence="9">
    <location>
        <position position="147"/>
    </location>
</feature>
<dbReference type="HAMAP" id="MF_00061">
    <property type="entry name" value="IspE"/>
    <property type="match status" value="1"/>
</dbReference>
<evidence type="ECO:0000259" key="10">
    <source>
        <dbReference type="Pfam" id="PF00288"/>
    </source>
</evidence>
<dbReference type="GO" id="GO:0005524">
    <property type="term" value="F:ATP binding"/>
    <property type="evidence" value="ECO:0007669"/>
    <property type="project" value="UniProtKB-UniRule"/>
</dbReference>
<dbReference type="SUPFAM" id="SSF54211">
    <property type="entry name" value="Ribosomal protein S5 domain 2-like"/>
    <property type="match status" value="1"/>
</dbReference>
<feature type="domain" description="GHMP kinase C-terminal" evidence="11">
    <location>
        <begin position="213"/>
        <end position="283"/>
    </location>
</feature>
<evidence type="ECO:0000256" key="8">
    <source>
        <dbReference type="ARBA" id="ARBA00032554"/>
    </source>
</evidence>
<feature type="active site" evidence="9">
    <location>
        <position position="22"/>
    </location>
</feature>
<keyword evidence="4 9" id="KW-0808">Transferase</keyword>
<evidence type="ECO:0000313" key="13">
    <source>
        <dbReference type="Proteomes" id="UP000178797"/>
    </source>
</evidence>
<proteinExistence type="inferred from homology"/>
<comment type="caution">
    <text evidence="12">The sequence shown here is derived from an EMBL/GenBank/DDBJ whole genome shotgun (WGS) entry which is preliminary data.</text>
</comment>
<dbReference type="PANTHER" id="PTHR43527:SF2">
    <property type="entry name" value="4-DIPHOSPHOCYTIDYL-2-C-METHYL-D-ERYTHRITOL KINASE, CHLOROPLASTIC"/>
    <property type="match status" value="1"/>
</dbReference>
<evidence type="ECO:0000256" key="4">
    <source>
        <dbReference type="ARBA" id="ARBA00022679"/>
    </source>
</evidence>
<comment type="similarity">
    <text evidence="1 9">Belongs to the GHMP kinase family. IspE subfamily.</text>
</comment>
<keyword evidence="7 9" id="KW-0067">ATP-binding</keyword>
<keyword evidence="9" id="KW-0414">Isoprene biosynthesis</keyword>
<dbReference type="Gene3D" id="3.30.70.890">
    <property type="entry name" value="GHMP kinase, C-terminal domain"/>
    <property type="match status" value="1"/>
</dbReference>
<dbReference type="EMBL" id="MGDE01000220">
    <property type="protein sequence ID" value="OGL43558.1"/>
    <property type="molecule type" value="Genomic_DNA"/>
</dbReference>
<dbReference type="InterPro" id="IPR006204">
    <property type="entry name" value="GHMP_kinase_N_dom"/>
</dbReference>
<name>A0A1F7RQY7_9BACT</name>
<dbReference type="PANTHER" id="PTHR43527">
    <property type="entry name" value="4-DIPHOSPHOCYTIDYL-2-C-METHYL-D-ERYTHRITOL KINASE, CHLOROPLASTIC"/>
    <property type="match status" value="1"/>
</dbReference>
<evidence type="ECO:0000259" key="11">
    <source>
        <dbReference type="Pfam" id="PF08544"/>
    </source>
</evidence>
<dbReference type="Proteomes" id="UP000178797">
    <property type="component" value="Unassembled WGS sequence"/>
</dbReference>
<sequence>MLKSSIRLLSENGSIKALSPAKINLFLEIIGRRRDGYHEIETIMQCVNLFDEITIKPAEKGITIKSNCNCLPTDRRNTVYKAISLIKKKTGLKCGVAVTIKKNIPIGAGLGGGSSNAATTIVAMNRLFNLNLTHKGMDTIAKQIGSDVPFFLSGSTALCTGRGEKVQPLRFNRKMHYVLLYQNIFMSTKKVYKNVKKCLTSEKANVNIFSNLLLRGSWQEVGSALFNRLECPALALNKKLKRAKTMMQKLGFLGVLMTGSGSGIYGLCKSKKDAVNKAAALKELTTGDVFILSSI</sequence>
<evidence type="ECO:0000313" key="12">
    <source>
        <dbReference type="EMBL" id="OGL43558.1"/>
    </source>
</evidence>
<dbReference type="InterPro" id="IPR004424">
    <property type="entry name" value="IspE"/>
</dbReference>
<comment type="catalytic activity">
    <reaction evidence="9">
        <text>4-CDP-2-C-methyl-D-erythritol + ATP = 4-CDP-2-C-methyl-D-erythritol 2-phosphate + ADP + H(+)</text>
        <dbReference type="Rhea" id="RHEA:18437"/>
        <dbReference type="ChEBI" id="CHEBI:15378"/>
        <dbReference type="ChEBI" id="CHEBI:30616"/>
        <dbReference type="ChEBI" id="CHEBI:57823"/>
        <dbReference type="ChEBI" id="CHEBI:57919"/>
        <dbReference type="ChEBI" id="CHEBI:456216"/>
        <dbReference type="EC" id="2.7.1.148"/>
    </reaction>
</comment>
<evidence type="ECO:0000256" key="5">
    <source>
        <dbReference type="ARBA" id="ARBA00022741"/>
    </source>
</evidence>
<feature type="binding site" evidence="9">
    <location>
        <begin position="105"/>
        <end position="115"/>
    </location>
    <ligand>
        <name>ATP</name>
        <dbReference type="ChEBI" id="CHEBI:30616"/>
    </ligand>
</feature>
<dbReference type="NCBIfam" id="TIGR00154">
    <property type="entry name" value="ispE"/>
    <property type="match status" value="1"/>
</dbReference>
<evidence type="ECO:0000256" key="3">
    <source>
        <dbReference type="ARBA" id="ARBA00017473"/>
    </source>
</evidence>
<dbReference type="InterPro" id="IPR013750">
    <property type="entry name" value="GHMP_kinase_C_dom"/>
</dbReference>
<comment type="function">
    <text evidence="9">Catalyzes the phosphorylation of the position 2 hydroxy group of 4-diphosphocytidyl-2C-methyl-D-erythritol.</text>
</comment>
<evidence type="ECO:0000256" key="6">
    <source>
        <dbReference type="ARBA" id="ARBA00022777"/>
    </source>
</evidence>
<dbReference type="GO" id="GO:0016114">
    <property type="term" value="P:terpenoid biosynthetic process"/>
    <property type="evidence" value="ECO:0007669"/>
    <property type="project" value="UniProtKB-UniRule"/>
</dbReference>
<dbReference type="InterPro" id="IPR036554">
    <property type="entry name" value="GHMP_kinase_C_sf"/>
</dbReference>
<dbReference type="PIRSF" id="PIRSF010376">
    <property type="entry name" value="IspE"/>
    <property type="match status" value="1"/>
</dbReference>
<keyword evidence="6 9" id="KW-0418">Kinase</keyword>
<dbReference type="SUPFAM" id="SSF55060">
    <property type="entry name" value="GHMP Kinase, C-terminal domain"/>
    <property type="match status" value="1"/>
</dbReference>
<dbReference type="Gene3D" id="3.30.230.10">
    <property type="match status" value="1"/>
</dbReference>
<protein>
    <recommendedName>
        <fullName evidence="3 9">4-diphosphocytidyl-2-C-methyl-D-erythritol kinase</fullName>
        <shortName evidence="9">CMK</shortName>
        <ecNumber evidence="2 9">2.7.1.148</ecNumber>
    </recommendedName>
    <alternativeName>
        <fullName evidence="8 9">4-(cytidine-5'-diphospho)-2-C-methyl-D-erythritol kinase</fullName>
    </alternativeName>
</protein>
<reference evidence="12 13" key="1">
    <citation type="journal article" date="2016" name="Nat. Commun.">
        <title>Thousands of microbial genomes shed light on interconnected biogeochemical processes in an aquifer system.</title>
        <authorList>
            <person name="Anantharaman K."/>
            <person name="Brown C.T."/>
            <person name="Hug L.A."/>
            <person name="Sharon I."/>
            <person name="Castelle C.J."/>
            <person name="Probst A.J."/>
            <person name="Thomas B.C."/>
            <person name="Singh A."/>
            <person name="Wilkins M.J."/>
            <person name="Karaoz U."/>
            <person name="Brodie E.L."/>
            <person name="Williams K.H."/>
            <person name="Hubbard S.S."/>
            <person name="Banfield J.F."/>
        </authorList>
    </citation>
    <scope>NUCLEOTIDE SEQUENCE [LARGE SCALE GENOMIC DNA]</scope>
</reference>
<dbReference type="GO" id="GO:0050515">
    <property type="term" value="F:4-(cytidine 5'-diphospho)-2-C-methyl-D-erythritol kinase activity"/>
    <property type="evidence" value="ECO:0007669"/>
    <property type="project" value="UniProtKB-UniRule"/>
</dbReference>
<comment type="pathway">
    <text evidence="9">Isoprenoid biosynthesis; isopentenyl diphosphate biosynthesis via DXP pathway; isopentenyl diphosphate from 1-deoxy-D-xylulose 5-phosphate: step 3/6.</text>
</comment>
<accession>A0A1F7RQY7</accession>
<dbReference type="InterPro" id="IPR020568">
    <property type="entry name" value="Ribosomal_Su5_D2-typ_SF"/>
</dbReference>
<gene>
    <name evidence="9" type="primary">ispE</name>
    <name evidence="12" type="ORF">A2W05_10860</name>
</gene>
<dbReference type="Pfam" id="PF08544">
    <property type="entry name" value="GHMP_kinases_C"/>
    <property type="match status" value="1"/>
</dbReference>
<dbReference type="AlphaFoldDB" id="A0A1F7RQY7"/>